<gene>
    <name evidence="1" type="ORF">SAMN05421743_10429</name>
</gene>
<protein>
    <submittedName>
        <fullName evidence="1">UDPglucose--hexose-1-phosphate uridylyltransferase</fullName>
    </submittedName>
</protein>
<organism evidence="1 2">
    <name type="scientific">Thalassobacillus cyri</name>
    <dbReference type="NCBI Taxonomy" id="571932"/>
    <lineage>
        <taxon>Bacteria</taxon>
        <taxon>Bacillati</taxon>
        <taxon>Bacillota</taxon>
        <taxon>Bacilli</taxon>
        <taxon>Bacillales</taxon>
        <taxon>Bacillaceae</taxon>
        <taxon>Thalassobacillus</taxon>
    </lineage>
</organism>
<dbReference type="GO" id="GO:0016779">
    <property type="term" value="F:nucleotidyltransferase activity"/>
    <property type="evidence" value="ECO:0007669"/>
    <property type="project" value="UniProtKB-KW"/>
</dbReference>
<dbReference type="EMBL" id="FNQR01000004">
    <property type="protein sequence ID" value="SEA32831.1"/>
    <property type="molecule type" value="Genomic_DNA"/>
</dbReference>
<dbReference type="AlphaFoldDB" id="A0A1H4AAV9"/>
<evidence type="ECO:0000313" key="1">
    <source>
        <dbReference type="EMBL" id="SEA32831.1"/>
    </source>
</evidence>
<proteinExistence type="predicted"/>
<evidence type="ECO:0000313" key="2">
    <source>
        <dbReference type="Proteomes" id="UP000198584"/>
    </source>
</evidence>
<keyword evidence="2" id="KW-1185">Reference proteome</keyword>
<dbReference type="RefSeq" id="WP_143030688.1">
    <property type="nucleotide sequence ID" value="NZ_FNQR01000004.1"/>
</dbReference>
<reference evidence="2" key="1">
    <citation type="submission" date="2016-10" db="EMBL/GenBank/DDBJ databases">
        <authorList>
            <person name="Varghese N."/>
            <person name="Submissions S."/>
        </authorList>
    </citation>
    <scope>NUCLEOTIDE SEQUENCE [LARGE SCALE GENOMIC DNA]</scope>
    <source>
        <strain evidence="2">CCM7597</strain>
    </source>
</reference>
<sequence>MVEEMELPGKYILSDNLDTKGKEDDRTAKHIDWEKRIKNEYTALSEDNIEQVLQEEIGKTFSTVLEHAGVFNEIITGKRHSEALLAKSNLFDRVSNKKLFLLNRLL</sequence>
<dbReference type="STRING" id="571932.SAMN05421743_10429"/>
<accession>A0A1H4AAV9</accession>
<keyword evidence="1" id="KW-0808">Transferase</keyword>
<name>A0A1H4AAV9_9BACI</name>
<keyword evidence="1" id="KW-0548">Nucleotidyltransferase</keyword>
<dbReference type="Proteomes" id="UP000198584">
    <property type="component" value="Unassembled WGS sequence"/>
</dbReference>